<feature type="domain" description="Oxidoreductase molybdopterin-binding" evidence="2">
    <location>
        <begin position="94"/>
        <end position="235"/>
    </location>
</feature>
<feature type="signal peptide" evidence="1">
    <location>
        <begin position="1"/>
        <end position="21"/>
    </location>
</feature>
<reference evidence="3 4" key="1">
    <citation type="submission" date="2020-10" db="EMBL/GenBank/DDBJ databases">
        <title>Sequencing the genomes of 1000 actinobacteria strains.</title>
        <authorList>
            <person name="Klenk H.-P."/>
        </authorList>
    </citation>
    <scope>NUCLEOTIDE SEQUENCE [LARGE SCALE GENOMIC DNA]</scope>
    <source>
        <strain evidence="3 4">DSM 7307</strain>
    </source>
</reference>
<dbReference type="InterPro" id="IPR036374">
    <property type="entry name" value="OxRdtase_Mopterin-bd_sf"/>
</dbReference>
<dbReference type="PANTHER" id="PTHR43032:SF2">
    <property type="entry name" value="BLL0505 PROTEIN"/>
    <property type="match status" value="1"/>
</dbReference>
<accession>A0ABR9J0F1</accession>
<protein>
    <submittedName>
        <fullName evidence="3">DMSO/TMAO reductase YedYZ molybdopterin-dependent catalytic subunit</fullName>
    </submittedName>
</protein>
<dbReference type="InterPro" id="IPR006311">
    <property type="entry name" value="TAT_signal"/>
</dbReference>
<proteinExistence type="predicted"/>
<dbReference type="Pfam" id="PF00174">
    <property type="entry name" value="Oxidored_molyb"/>
    <property type="match status" value="1"/>
</dbReference>
<feature type="chain" id="PRO_5045563687" evidence="1">
    <location>
        <begin position="22"/>
        <end position="259"/>
    </location>
</feature>
<organism evidence="3 4">
    <name type="scientific">Rhizobium viscosum</name>
    <name type="common">Arthrobacter viscosus</name>
    <dbReference type="NCBI Taxonomy" id="1673"/>
    <lineage>
        <taxon>Bacteria</taxon>
        <taxon>Pseudomonadati</taxon>
        <taxon>Pseudomonadota</taxon>
        <taxon>Alphaproteobacteria</taxon>
        <taxon>Hyphomicrobiales</taxon>
        <taxon>Rhizobiaceae</taxon>
        <taxon>Rhizobium/Agrobacterium group</taxon>
        <taxon>Rhizobium</taxon>
    </lineage>
</organism>
<evidence type="ECO:0000259" key="2">
    <source>
        <dbReference type="Pfam" id="PF00174"/>
    </source>
</evidence>
<dbReference type="InterPro" id="IPR000572">
    <property type="entry name" value="OxRdtase_Mopterin-bd_dom"/>
</dbReference>
<dbReference type="PROSITE" id="PS51257">
    <property type="entry name" value="PROKAR_LIPOPROTEIN"/>
    <property type="match status" value="1"/>
</dbReference>
<sequence>MTRSFLTRRRFLIGSTLGASALTLSGCDILEQNTAVASVIRSAENLTMKAQRLLQGRDALGREFTETDISPSFRVNGTSAPDSEDYVELAEGKFANWRLKIDGLVDRPQELSLIDLKRLPARTQITRHDCVEGWSAIGKWTGVPLGPVLSSVGLRPNARFAVFHCADKLEKTLDGSGRYYESIDLIDAFHPQTILAYQMNGKDLTVGHGAPLRLRVERQLGYKQAKYIMRIEIVDSFAGLWGGHGGFWEDRGYEWYAGI</sequence>
<dbReference type="Proteomes" id="UP000620262">
    <property type="component" value="Unassembled WGS sequence"/>
</dbReference>
<dbReference type="SUPFAM" id="SSF56524">
    <property type="entry name" value="Oxidoreductase molybdopterin-binding domain"/>
    <property type="match status" value="1"/>
</dbReference>
<dbReference type="RefSeq" id="WP_192732467.1">
    <property type="nucleotide sequence ID" value="NZ_BAAAVL010000004.1"/>
</dbReference>
<comment type="caution">
    <text evidence="3">The sequence shown here is derived from an EMBL/GenBank/DDBJ whole genome shotgun (WGS) entry which is preliminary data.</text>
</comment>
<gene>
    <name evidence="3" type="ORF">H4W29_006193</name>
</gene>
<evidence type="ECO:0000313" key="3">
    <source>
        <dbReference type="EMBL" id="MBE1508948.1"/>
    </source>
</evidence>
<evidence type="ECO:0000313" key="4">
    <source>
        <dbReference type="Proteomes" id="UP000620262"/>
    </source>
</evidence>
<keyword evidence="1" id="KW-0732">Signal</keyword>
<dbReference type="PANTHER" id="PTHR43032">
    <property type="entry name" value="PROTEIN-METHIONINE-SULFOXIDE REDUCTASE"/>
    <property type="match status" value="1"/>
</dbReference>
<keyword evidence="4" id="KW-1185">Reference proteome</keyword>
<dbReference type="PROSITE" id="PS51318">
    <property type="entry name" value="TAT"/>
    <property type="match status" value="1"/>
</dbReference>
<dbReference type="CDD" id="cd02108">
    <property type="entry name" value="bact_SO_family_Moco"/>
    <property type="match status" value="1"/>
</dbReference>
<dbReference type="Gene3D" id="3.90.420.10">
    <property type="entry name" value="Oxidoreductase, molybdopterin-binding domain"/>
    <property type="match status" value="1"/>
</dbReference>
<evidence type="ECO:0000256" key="1">
    <source>
        <dbReference type="SAM" id="SignalP"/>
    </source>
</evidence>
<name>A0ABR9J0F1_RHIVS</name>
<dbReference type="EMBL" id="JADBEC010000002">
    <property type="protein sequence ID" value="MBE1508948.1"/>
    <property type="molecule type" value="Genomic_DNA"/>
</dbReference>